<dbReference type="InterPro" id="IPR009839">
    <property type="entry name" value="SseB_N"/>
</dbReference>
<dbReference type="Pfam" id="PF07179">
    <property type="entry name" value="SseB"/>
    <property type="match status" value="1"/>
</dbReference>
<gene>
    <name evidence="3" type="ORF">IAD25_02475</name>
</gene>
<organism evidence="3 4">
    <name type="scientific">Candidatus Allocopromorpha excrementipullorum</name>
    <dbReference type="NCBI Taxonomy" id="2840743"/>
    <lineage>
        <taxon>Bacteria</taxon>
        <taxon>Bacillati</taxon>
        <taxon>Bacillota</taxon>
        <taxon>Clostridia</taxon>
        <taxon>Eubacteriales</taxon>
        <taxon>Eubacteriaceae</taxon>
        <taxon>Eubacteriaceae incertae sedis</taxon>
        <taxon>Candidatus Allocopromorpha</taxon>
    </lineage>
</organism>
<dbReference type="EMBL" id="DVOB01000055">
    <property type="protein sequence ID" value="HIU95564.1"/>
    <property type="molecule type" value="Genomic_DNA"/>
</dbReference>
<sequence length="159" mass="18008">MSTKEQAKPVKNPALKKAIKDARKEPNEENSVRLLNEVVKARLLIPVSMDKDPEYDEKLKEVVLEKDTRISFELIKAKNGDLYYPVFTDGEEMLKCDIEKDQHSMIVNFDDLAAILLMPQSGIAGFSINPMSDNLCFRTEMVAAMKRDMEKERKGAGGK</sequence>
<reference evidence="3" key="1">
    <citation type="submission" date="2020-10" db="EMBL/GenBank/DDBJ databases">
        <authorList>
            <person name="Gilroy R."/>
        </authorList>
    </citation>
    <scope>NUCLEOTIDE SEQUENCE</scope>
    <source>
        <strain evidence="3">ChiSjej4B22-8349</strain>
    </source>
</reference>
<evidence type="ECO:0000313" key="3">
    <source>
        <dbReference type="EMBL" id="HIU95564.1"/>
    </source>
</evidence>
<accession>A0A9D1N5K6</accession>
<dbReference type="AlphaFoldDB" id="A0A9D1N5K6"/>
<evidence type="ECO:0000259" key="2">
    <source>
        <dbReference type="Pfam" id="PF07179"/>
    </source>
</evidence>
<proteinExistence type="predicted"/>
<feature type="compositionally biased region" description="Basic and acidic residues" evidence="1">
    <location>
        <begin position="18"/>
        <end position="29"/>
    </location>
</feature>
<dbReference type="Proteomes" id="UP000824130">
    <property type="component" value="Unassembled WGS sequence"/>
</dbReference>
<feature type="domain" description="SseB protein N-terminal" evidence="2">
    <location>
        <begin position="15"/>
        <end position="143"/>
    </location>
</feature>
<name>A0A9D1N5K6_9FIRM</name>
<evidence type="ECO:0000313" key="4">
    <source>
        <dbReference type="Proteomes" id="UP000824130"/>
    </source>
</evidence>
<reference evidence="3" key="2">
    <citation type="journal article" date="2021" name="PeerJ">
        <title>Extensive microbial diversity within the chicken gut microbiome revealed by metagenomics and culture.</title>
        <authorList>
            <person name="Gilroy R."/>
            <person name="Ravi A."/>
            <person name="Getino M."/>
            <person name="Pursley I."/>
            <person name="Horton D.L."/>
            <person name="Alikhan N.F."/>
            <person name="Baker D."/>
            <person name="Gharbi K."/>
            <person name="Hall N."/>
            <person name="Watson M."/>
            <person name="Adriaenssens E.M."/>
            <person name="Foster-Nyarko E."/>
            <person name="Jarju S."/>
            <person name="Secka A."/>
            <person name="Antonio M."/>
            <person name="Oren A."/>
            <person name="Chaudhuri R.R."/>
            <person name="La Ragione R."/>
            <person name="Hildebrand F."/>
            <person name="Pallen M.J."/>
        </authorList>
    </citation>
    <scope>NUCLEOTIDE SEQUENCE</scope>
    <source>
        <strain evidence="3">ChiSjej4B22-8349</strain>
    </source>
</reference>
<protein>
    <submittedName>
        <fullName evidence="3">SseB family protein</fullName>
    </submittedName>
</protein>
<evidence type="ECO:0000256" key="1">
    <source>
        <dbReference type="SAM" id="MobiDB-lite"/>
    </source>
</evidence>
<comment type="caution">
    <text evidence="3">The sequence shown here is derived from an EMBL/GenBank/DDBJ whole genome shotgun (WGS) entry which is preliminary data.</text>
</comment>
<feature type="region of interest" description="Disordered" evidence="1">
    <location>
        <begin position="1"/>
        <end position="29"/>
    </location>
</feature>